<evidence type="ECO:0000259" key="3">
    <source>
        <dbReference type="PROSITE" id="PS50943"/>
    </source>
</evidence>
<keyword evidence="2" id="KW-0812">Transmembrane</keyword>
<protein>
    <submittedName>
        <fullName evidence="4">Helix-turn-helix domain-containing protein</fullName>
    </submittedName>
</protein>
<dbReference type="RefSeq" id="WP_216632408.1">
    <property type="nucleotide sequence ID" value="NZ_JAHLQN010000001.1"/>
</dbReference>
<gene>
    <name evidence="4" type="ORF">KQI82_08755</name>
</gene>
<keyword evidence="2" id="KW-0472">Membrane</keyword>
<dbReference type="SMART" id="SM00530">
    <property type="entry name" value="HTH_XRE"/>
    <property type="match status" value="1"/>
</dbReference>
<feature type="transmembrane region" description="Helical" evidence="2">
    <location>
        <begin position="80"/>
        <end position="101"/>
    </location>
</feature>
<proteinExistence type="predicted"/>
<dbReference type="PANTHER" id="PTHR46558:SF4">
    <property type="entry name" value="DNA-BIDING PHAGE PROTEIN"/>
    <property type="match status" value="1"/>
</dbReference>
<evidence type="ECO:0000256" key="1">
    <source>
        <dbReference type="ARBA" id="ARBA00023125"/>
    </source>
</evidence>
<feature type="domain" description="HTH cro/C1-type" evidence="3">
    <location>
        <begin position="8"/>
        <end position="62"/>
    </location>
</feature>
<dbReference type="PANTHER" id="PTHR46558">
    <property type="entry name" value="TRACRIPTIONAL REGULATORY PROTEIN-RELATED-RELATED"/>
    <property type="match status" value="1"/>
</dbReference>
<name>A0ABS6FCC5_9FIRM</name>
<evidence type="ECO:0000313" key="5">
    <source>
        <dbReference type="Proteomes" id="UP000787672"/>
    </source>
</evidence>
<dbReference type="EMBL" id="JAHLQN010000001">
    <property type="protein sequence ID" value="MBU5626994.1"/>
    <property type="molecule type" value="Genomic_DNA"/>
</dbReference>
<reference evidence="4 5" key="1">
    <citation type="submission" date="2021-06" db="EMBL/GenBank/DDBJ databases">
        <authorList>
            <person name="Sun Q."/>
            <person name="Li D."/>
        </authorList>
    </citation>
    <scope>NUCLEOTIDE SEQUENCE [LARGE SCALE GENOMIC DNA]</scope>
    <source>
        <strain evidence="4 5">MSJ-2</strain>
    </source>
</reference>
<dbReference type="CDD" id="cd00093">
    <property type="entry name" value="HTH_XRE"/>
    <property type="match status" value="1"/>
</dbReference>
<keyword evidence="5" id="KW-1185">Reference proteome</keyword>
<sequence>MSDFSSNLRRLRKRSGLSQEALAGRLAVTRQTVSSWERGNSYPDLELLTRISDVLQTSPNDLLYPPAKKRASVGNPSPRSFRTVAVILFVAGLLLGISAASQSYASSPDTVSWHFVLSDALPYWVAAFLSGMVFIGFEQVLLLLQDIRWGESN</sequence>
<feature type="transmembrane region" description="Helical" evidence="2">
    <location>
        <begin position="121"/>
        <end position="144"/>
    </location>
</feature>
<keyword evidence="1" id="KW-0238">DNA-binding</keyword>
<evidence type="ECO:0000313" key="4">
    <source>
        <dbReference type="EMBL" id="MBU5626994.1"/>
    </source>
</evidence>
<organism evidence="4 5">
    <name type="scientific">Dysosmobacter acutus</name>
    <dbReference type="NCBI Taxonomy" id="2841504"/>
    <lineage>
        <taxon>Bacteria</taxon>
        <taxon>Bacillati</taxon>
        <taxon>Bacillota</taxon>
        <taxon>Clostridia</taxon>
        <taxon>Eubacteriales</taxon>
        <taxon>Oscillospiraceae</taxon>
        <taxon>Dysosmobacter</taxon>
    </lineage>
</organism>
<dbReference type="Pfam" id="PF01381">
    <property type="entry name" value="HTH_3"/>
    <property type="match status" value="1"/>
</dbReference>
<evidence type="ECO:0000256" key="2">
    <source>
        <dbReference type="SAM" id="Phobius"/>
    </source>
</evidence>
<dbReference type="InterPro" id="IPR001387">
    <property type="entry name" value="Cro/C1-type_HTH"/>
</dbReference>
<comment type="caution">
    <text evidence="4">The sequence shown here is derived from an EMBL/GenBank/DDBJ whole genome shotgun (WGS) entry which is preliminary data.</text>
</comment>
<keyword evidence="2" id="KW-1133">Transmembrane helix</keyword>
<dbReference type="PROSITE" id="PS50943">
    <property type="entry name" value="HTH_CROC1"/>
    <property type="match status" value="1"/>
</dbReference>
<dbReference type="Proteomes" id="UP000787672">
    <property type="component" value="Unassembled WGS sequence"/>
</dbReference>
<accession>A0ABS6FCC5</accession>